<name>A0A8K0QWY9_9PLEO</name>
<dbReference type="EMBL" id="JAGMVJ010000020">
    <property type="protein sequence ID" value="KAH7075257.1"/>
    <property type="molecule type" value="Genomic_DNA"/>
</dbReference>
<reference evidence="2" key="1">
    <citation type="journal article" date="2021" name="Nat. Commun.">
        <title>Genetic determinants of endophytism in the Arabidopsis root mycobiome.</title>
        <authorList>
            <person name="Mesny F."/>
            <person name="Miyauchi S."/>
            <person name="Thiergart T."/>
            <person name="Pickel B."/>
            <person name="Atanasova L."/>
            <person name="Karlsson M."/>
            <person name="Huettel B."/>
            <person name="Barry K.W."/>
            <person name="Haridas S."/>
            <person name="Chen C."/>
            <person name="Bauer D."/>
            <person name="Andreopoulos W."/>
            <person name="Pangilinan J."/>
            <person name="LaButti K."/>
            <person name="Riley R."/>
            <person name="Lipzen A."/>
            <person name="Clum A."/>
            <person name="Drula E."/>
            <person name="Henrissat B."/>
            <person name="Kohler A."/>
            <person name="Grigoriev I.V."/>
            <person name="Martin F.M."/>
            <person name="Hacquard S."/>
        </authorList>
    </citation>
    <scope>NUCLEOTIDE SEQUENCE</scope>
    <source>
        <strain evidence="2">MPI-SDFR-AT-0120</strain>
    </source>
</reference>
<protein>
    <submittedName>
        <fullName evidence="2">Uncharacterized protein</fullName>
    </submittedName>
</protein>
<feature type="compositionally biased region" description="Low complexity" evidence="1">
    <location>
        <begin position="70"/>
        <end position="79"/>
    </location>
</feature>
<feature type="compositionally biased region" description="Polar residues" evidence="1">
    <location>
        <begin position="179"/>
        <end position="192"/>
    </location>
</feature>
<organism evidence="2 3">
    <name type="scientific">Paraphoma chrysanthemicola</name>
    <dbReference type="NCBI Taxonomy" id="798071"/>
    <lineage>
        <taxon>Eukaryota</taxon>
        <taxon>Fungi</taxon>
        <taxon>Dikarya</taxon>
        <taxon>Ascomycota</taxon>
        <taxon>Pezizomycotina</taxon>
        <taxon>Dothideomycetes</taxon>
        <taxon>Pleosporomycetidae</taxon>
        <taxon>Pleosporales</taxon>
        <taxon>Pleosporineae</taxon>
        <taxon>Phaeosphaeriaceae</taxon>
        <taxon>Paraphoma</taxon>
    </lineage>
</organism>
<feature type="compositionally biased region" description="Low complexity" evidence="1">
    <location>
        <begin position="452"/>
        <end position="463"/>
    </location>
</feature>
<evidence type="ECO:0000313" key="2">
    <source>
        <dbReference type="EMBL" id="KAH7075257.1"/>
    </source>
</evidence>
<gene>
    <name evidence="2" type="ORF">FB567DRAFT_187140</name>
</gene>
<feature type="compositionally biased region" description="Polar residues" evidence="1">
    <location>
        <begin position="379"/>
        <end position="390"/>
    </location>
</feature>
<feature type="compositionally biased region" description="Polar residues" evidence="1">
    <location>
        <begin position="526"/>
        <end position="538"/>
    </location>
</feature>
<keyword evidence="3" id="KW-1185">Reference proteome</keyword>
<dbReference type="Proteomes" id="UP000813461">
    <property type="component" value="Unassembled WGS sequence"/>
</dbReference>
<sequence>MAQRKPNLTLKVDAQWLALHEKHEQEIRKFMQAVAADRASFEARVEAARSKLLARHMGEENEFWRTHPQGTGATTTATTPKPIRSHLSNSKLSTSTPTTPTTPASQPRPLRTSEPLSKVPQVANQARLAPTPPKHTLKNPTTEVIDLCDSDEEIAPAERPTSFSKLGDAQSTCRVPTLQQAISQQRPSQSSGAEEHADEMRMDQTSTPAEPTSPTFLIPSATFQLFSSTPTYSKSTCGAIRIKDEKIQPDNSSMISSSASSSSLSRMGFANEHLHDADILAKRPSPVYRVREQPSGILGKQYHDRSAILKESIPLARNHTIFAPKQQNHIEGSSRQSWQYGPIPSCAPDLCNALNSSVGYTDVEISEGSRPAKGPAVLSNMSTNPCQNKHGSIGGQPIKSASVLLQEHMPESVQVFPLTPPHSQSSHRSEPSPGSTDLHERLSFKKPTTPASSSHSVHQSSTSEARKAPAGTNEPRTPSFNLPATSSRQRSASVIIGLSETPSRATQTRKRVREIILSSDEDESDYTPSEPDSSSPKQSTREHRGPQISKKAKVHRNLCAENLRGKNSFGFKVKTRPSVPSTPPTPPKTPSTTSRPATAFAPGLLAERDPAMLESPFDHTSLLRGQSASKSKPDLPRAPVSRKFALDNPLPPTGKRRAALAAENRIHGYFEETEQLATECAIDDANQREEARLPEDVRRMSVIPSSSPSNDQSVDAEDGVERIDHAEPHGGSGTSSGSLKPKSPCQFDNRLHERSKNSWSSWTQARLSGDRHLSKFQATIVDDADEPTIDYDIKSDRSWMPRK</sequence>
<feature type="region of interest" description="Disordered" evidence="1">
    <location>
        <begin position="415"/>
        <end position="597"/>
    </location>
</feature>
<feature type="compositionally biased region" description="Basic and acidic residues" evidence="1">
    <location>
        <begin position="193"/>
        <end position="202"/>
    </location>
</feature>
<feature type="region of interest" description="Disordered" evidence="1">
    <location>
        <begin position="365"/>
        <end position="395"/>
    </location>
</feature>
<proteinExistence type="predicted"/>
<feature type="region of interest" description="Disordered" evidence="1">
    <location>
        <begin position="610"/>
        <end position="653"/>
    </location>
</feature>
<feature type="compositionally biased region" description="Polar residues" evidence="1">
    <location>
        <begin position="703"/>
        <end position="713"/>
    </location>
</feature>
<feature type="region of interest" description="Disordered" evidence="1">
    <location>
        <begin position="179"/>
        <end position="213"/>
    </location>
</feature>
<comment type="caution">
    <text evidence="2">The sequence shown here is derived from an EMBL/GenBank/DDBJ whole genome shotgun (WGS) entry which is preliminary data.</text>
</comment>
<accession>A0A8K0QWY9</accession>
<feature type="compositionally biased region" description="Polar residues" evidence="1">
    <location>
        <begin position="474"/>
        <end position="492"/>
    </location>
</feature>
<dbReference type="AlphaFoldDB" id="A0A8K0QWY9"/>
<feature type="compositionally biased region" description="Pro residues" evidence="1">
    <location>
        <begin position="580"/>
        <end position="589"/>
    </location>
</feature>
<dbReference type="OrthoDB" id="3800700at2759"/>
<feature type="compositionally biased region" description="Basic and acidic residues" evidence="1">
    <location>
        <begin position="719"/>
        <end position="728"/>
    </location>
</feature>
<feature type="region of interest" description="Disordered" evidence="1">
    <location>
        <begin position="691"/>
        <end position="764"/>
    </location>
</feature>
<feature type="compositionally biased region" description="Polar residues" evidence="1">
    <location>
        <begin position="203"/>
        <end position="213"/>
    </location>
</feature>
<feature type="region of interest" description="Disordered" evidence="1">
    <location>
        <begin position="63"/>
        <end position="141"/>
    </location>
</feature>
<feature type="compositionally biased region" description="Low complexity" evidence="1">
    <location>
        <begin position="88"/>
        <end position="109"/>
    </location>
</feature>
<evidence type="ECO:0000256" key="1">
    <source>
        <dbReference type="SAM" id="MobiDB-lite"/>
    </source>
</evidence>
<evidence type="ECO:0000313" key="3">
    <source>
        <dbReference type="Proteomes" id="UP000813461"/>
    </source>
</evidence>